<gene>
    <name evidence="1" type="ORF">SCALOS_LOCUS5723</name>
</gene>
<accession>A0ACA9M5I3</accession>
<dbReference type="EMBL" id="CAJVPM010009824">
    <property type="protein sequence ID" value="CAG8567359.1"/>
    <property type="molecule type" value="Genomic_DNA"/>
</dbReference>
<organism evidence="1 2">
    <name type="scientific">Scutellospora calospora</name>
    <dbReference type="NCBI Taxonomy" id="85575"/>
    <lineage>
        <taxon>Eukaryota</taxon>
        <taxon>Fungi</taxon>
        <taxon>Fungi incertae sedis</taxon>
        <taxon>Mucoromycota</taxon>
        <taxon>Glomeromycotina</taxon>
        <taxon>Glomeromycetes</taxon>
        <taxon>Diversisporales</taxon>
        <taxon>Gigasporaceae</taxon>
        <taxon>Scutellospora</taxon>
    </lineage>
</organism>
<evidence type="ECO:0000313" key="2">
    <source>
        <dbReference type="Proteomes" id="UP000789860"/>
    </source>
</evidence>
<protein>
    <submittedName>
        <fullName evidence="1">9366_t:CDS:1</fullName>
    </submittedName>
</protein>
<proteinExistence type="predicted"/>
<name>A0ACA9M5I3_9GLOM</name>
<feature type="non-terminal residue" evidence="1">
    <location>
        <position position="1"/>
    </location>
</feature>
<comment type="caution">
    <text evidence="1">The sequence shown here is derived from an EMBL/GenBank/DDBJ whole genome shotgun (WGS) entry which is preliminary data.</text>
</comment>
<keyword evidence="2" id="KW-1185">Reference proteome</keyword>
<dbReference type="Proteomes" id="UP000789860">
    <property type="component" value="Unassembled WGS sequence"/>
</dbReference>
<sequence>KIQKSQQNNIENSLIIELAEQICTQQDYLLEITEENKKLKKHIKKIEHSENEKEKEMSNKESTSSSSDSQE</sequence>
<evidence type="ECO:0000313" key="1">
    <source>
        <dbReference type="EMBL" id="CAG8567359.1"/>
    </source>
</evidence>
<reference evidence="1" key="1">
    <citation type="submission" date="2021-06" db="EMBL/GenBank/DDBJ databases">
        <authorList>
            <person name="Kallberg Y."/>
            <person name="Tangrot J."/>
            <person name="Rosling A."/>
        </authorList>
    </citation>
    <scope>NUCLEOTIDE SEQUENCE</scope>
    <source>
        <strain evidence="1">AU212A</strain>
    </source>
</reference>